<dbReference type="EMBL" id="LFOD01000021">
    <property type="protein sequence ID" value="KMV16385.1"/>
    <property type="molecule type" value="Genomic_DNA"/>
</dbReference>
<evidence type="ECO:0000313" key="1">
    <source>
        <dbReference type="EMBL" id="KMV16385.1"/>
    </source>
</evidence>
<name>A0A0J8U7I5_9MYCO</name>
<reference evidence="1 2" key="1">
    <citation type="submission" date="2015-06" db="EMBL/GenBank/DDBJ databases">
        <title>Genome sequence of Mycobacterium conceptionense strain MLE.</title>
        <authorList>
            <person name="Greninger A.L."/>
            <person name="Cunningham G."/>
            <person name="Chiu C.Y."/>
            <person name="Miller S."/>
        </authorList>
    </citation>
    <scope>NUCLEOTIDE SEQUENCE [LARGE SCALE GENOMIC DNA]</scope>
    <source>
        <strain evidence="1 2">MLE</strain>
    </source>
</reference>
<protein>
    <submittedName>
        <fullName evidence="1">Uncharacterized protein</fullName>
    </submittedName>
</protein>
<dbReference type="RefSeq" id="WP_047040504.1">
    <property type="nucleotide sequence ID" value="NZ_LFOD01000021.1"/>
</dbReference>
<accession>A0A0J8U7I5</accession>
<gene>
    <name evidence="1" type="ORF">ACT17_20705</name>
</gene>
<evidence type="ECO:0000313" key="2">
    <source>
        <dbReference type="Proteomes" id="UP000037594"/>
    </source>
</evidence>
<dbReference type="Proteomes" id="UP000037594">
    <property type="component" value="Unassembled WGS sequence"/>
</dbReference>
<dbReference type="PATRIC" id="fig|451644.5.peg.4281"/>
<dbReference type="AlphaFoldDB" id="A0A0J8U7I5"/>
<sequence>MNPPAPCALPHHEPDSRVAFHQWDNQLGQMRHYTGTVLAHADRRIKISTDAPYRTVVETECGHVAKAGAR</sequence>
<organism evidence="1 2">
    <name type="scientific">Mycolicibacterium conceptionense</name>
    <dbReference type="NCBI Taxonomy" id="451644"/>
    <lineage>
        <taxon>Bacteria</taxon>
        <taxon>Bacillati</taxon>
        <taxon>Actinomycetota</taxon>
        <taxon>Actinomycetes</taxon>
        <taxon>Mycobacteriales</taxon>
        <taxon>Mycobacteriaceae</taxon>
        <taxon>Mycolicibacterium</taxon>
    </lineage>
</organism>
<proteinExistence type="predicted"/>
<comment type="caution">
    <text evidence="1">The sequence shown here is derived from an EMBL/GenBank/DDBJ whole genome shotgun (WGS) entry which is preliminary data.</text>
</comment>